<reference evidence="3 4" key="1">
    <citation type="journal article" date="2011" name="J. Bacteriol.">
        <title>Complete Genome Sequence of the Aerobic Marine Methanotroph Methylomonas methanica MC09.</title>
        <authorList>
            <person name="Boden R."/>
            <person name="Cunliffe M."/>
            <person name="Scanlan J."/>
            <person name="Moussard H."/>
            <person name="Kits K.D."/>
            <person name="Klotz M.G."/>
            <person name="Jetten M.S."/>
            <person name="Vuilleumier S."/>
            <person name="Han J."/>
            <person name="Peters L."/>
            <person name="Mikhailova N."/>
            <person name="Teshima H."/>
            <person name="Tapia R."/>
            <person name="Kyrpides N."/>
            <person name="Ivanova N."/>
            <person name="Pagani I."/>
            <person name="Cheng J.F."/>
            <person name="Goodwin L."/>
            <person name="Han C."/>
            <person name="Hauser L."/>
            <person name="Land M.L."/>
            <person name="Lapidus A."/>
            <person name="Lucas S."/>
            <person name="Pitluck S."/>
            <person name="Woyke T."/>
            <person name="Stein L."/>
            <person name="Murrell J.C."/>
        </authorList>
    </citation>
    <scope>NUCLEOTIDE SEQUENCE [LARGE SCALE GENOMIC DNA]</scope>
    <source>
        <strain evidence="3 4">MC09</strain>
    </source>
</reference>
<dbReference type="Proteomes" id="UP000008888">
    <property type="component" value="Chromosome"/>
</dbReference>
<gene>
    <name evidence="3" type="ordered locus">Metme_4245</name>
</gene>
<organism evidence="3 4">
    <name type="scientific">Methylomonas methanica (strain DSM 25384 / MC09)</name>
    <dbReference type="NCBI Taxonomy" id="857087"/>
    <lineage>
        <taxon>Bacteria</taxon>
        <taxon>Pseudomonadati</taxon>
        <taxon>Pseudomonadota</taxon>
        <taxon>Gammaproteobacteria</taxon>
        <taxon>Methylococcales</taxon>
        <taxon>Methylococcaceae</taxon>
        <taxon>Methylomonas</taxon>
    </lineage>
</organism>
<reference evidence="4" key="3">
    <citation type="submission" date="2011-05" db="EMBL/GenBank/DDBJ databases">
        <title>Complete sequence of Methylomonas methanica MC09.</title>
        <authorList>
            <consortium name="US DOE Joint Genome Institute"/>
            <person name="Lucas S."/>
            <person name="Han J."/>
            <person name="Lapidus A."/>
            <person name="Cheng J.-F."/>
            <person name="Goodwin L."/>
            <person name="Pitluck S."/>
            <person name="Peters L."/>
            <person name="Mikhailova N."/>
            <person name="Teshima H."/>
            <person name="Han C."/>
            <person name="Tapia R."/>
            <person name="Land M."/>
            <person name="Hauser L."/>
            <person name="Kyrpides N."/>
            <person name="Ivanova N."/>
            <person name="Pagani I."/>
            <person name="Stein L."/>
            <person name="Woyke T."/>
        </authorList>
    </citation>
    <scope>NUCLEOTIDE SEQUENCE [LARGE SCALE GENOMIC DNA]</scope>
    <source>
        <strain evidence="4">MC09</strain>
    </source>
</reference>
<proteinExistence type="predicted"/>
<dbReference type="AlphaFoldDB" id="G0A253"/>
<dbReference type="CDD" id="cd06533">
    <property type="entry name" value="Glyco_transf_WecG_TagA"/>
    <property type="match status" value="1"/>
</dbReference>
<dbReference type="GO" id="GO:0016758">
    <property type="term" value="F:hexosyltransferase activity"/>
    <property type="evidence" value="ECO:0007669"/>
    <property type="project" value="TreeGrafter"/>
</dbReference>
<reference key="2">
    <citation type="submission" date="2011-05" db="EMBL/GenBank/DDBJ databases">
        <title>Complete genome sequence of the aerobic marine methanotroph Methylomonas methanica MC09.</title>
        <authorList>
            <person name="Boden R."/>
            <person name="Cunliffe M."/>
            <person name="Scanlan J."/>
            <person name="Moussard H."/>
            <person name="Kits K.D."/>
            <person name="Klotz M."/>
            <person name="Jetten M."/>
            <person name="Vuilleumier S."/>
            <person name="Han J."/>
            <person name="Peters L."/>
            <person name="Mikhailova N."/>
            <person name="Teshima H."/>
            <person name="Tapia R."/>
            <person name="Kyrpides N."/>
            <person name="Ivanova N."/>
            <person name="Pagani I."/>
            <person name="Cheng J.-F."/>
            <person name="Goodwin L."/>
            <person name="Han C."/>
            <person name="Hauser L."/>
            <person name="Land M."/>
            <person name="Lapidus A."/>
            <person name="Lucas S."/>
            <person name="Pitluck S."/>
            <person name="Woyke T."/>
            <person name="Stein L.Y."/>
            <person name="Murrell C."/>
        </authorList>
    </citation>
    <scope>NUCLEOTIDE SEQUENCE</scope>
    <source>
        <strain>MC09</strain>
    </source>
</reference>
<evidence type="ECO:0000256" key="2">
    <source>
        <dbReference type="ARBA" id="ARBA00022679"/>
    </source>
</evidence>
<evidence type="ECO:0000313" key="3">
    <source>
        <dbReference type="EMBL" id="AEG02596.1"/>
    </source>
</evidence>
<dbReference type="InterPro" id="IPR004629">
    <property type="entry name" value="WecG_TagA_CpsF"/>
</dbReference>
<keyword evidence="4" id="KW-1185">Reference proteome</keyword>
<evidence type="ECO:0000256" key="1">
    <source>
        <dbReference type="ARBA" id="ARBA00022676"/>
    </source>
</evidence>
<accession>G0A253</accession>
<dbReference type="HOGENOM" id="CLU_063203_0_1_6"/>
<dbReference type="NCBIfam" id="TIGR00696">
    <property type="entry name" value="wecG_tagA_cpsF"/>
    <property type="match status" value="1"/>
</dbReference>
<sequence length="282" mass="31837">MSSPARGQEFQDQLIQSIDGIGSAEKGISHTVDSLYLFGLRFTQASIHEAVDQITKAARVRRCGFVVTPNVNMLTLLPFEPDLREISNRALFQFVDGWPIVWASKRLHKRGLPERVAGSDLFPLICRRAAQQGLSMALMGAAEGVAEEAARRLTASYPKLNIVGTYCPPMEAQFSEQSNDKMVAFCNQTRPDILVLGMGIPKQERWIAANIDNLDIGVALCFGGVIDFAAGKIQRSPPWVVRVGMEWLWRLFMSPRQYWKRTLLRFPLFFPMFFKELLTRRA</sequence>
<dbReference type="PANTHER" id="PTHR34136">
    <property type="match status" value="1"/>
</dbReference>
<protein>
    <submittedName>
        <fullName evidence="3">Glycosyl transferase, WecB/TagA/CpsF family</fullName>
    </submittedName>
</protein>
<name>G0A253_METMM</name>
<dbReference type="PANTHER" id="PTHR34136:SF1">
    <property type="entry name" value="UDP-N-ACETYL-D-MANNOSAMINURONIC ACID TRANSFERASE"/>
    <property type="match status" value="1"/>
</dbReference>
<keyword evidence="1" id="KW-0328">Glycosyltransferase</keyword>
<keyword evidence="2 3" id="KW-0808">Transferase</keyword>
<dbReference type="OrthoDB" id="9808602at2"/>
<dbReference type="Pfam" id="PF03808">
    <property type="entry name" value="Glyco_tran_WecG"/>
    <property type="match status" value="1"/>
</dbReference>
<dbReference type="RefSeq" id="WP_013820811.1">
    <property type="nucleotide sequence ID" value="NC_015572.1"/>
</dbReference>
<dbReference type="KEGG" id="mmt:Metme_4245"/>
<dbReference type="EMBL" id="CP002738">
    <property type="protein sequence ID" value="AEG02596.1"/>
    <property type="molecule type" value="Genomic_DNA"/>
</dbReference>
<dbReference type="STRING" id="857087.Metme_4245"/>
<evidence type="ECO:0000313" key="4">
    <source>
        <dbReference type="Proteomes" id="UP000008888"/>
    </source>
</evidence>
<dbReference type="eggNOG" id="COG1922">
    <property type="taxonomic scope" value="Bacteria"/>
</dbReference>